<name>A0ABW6L550_9ACTN</name>
<organism evidence="2 3">
    <name type="scientific">Streptomyces massasporeus</name>
    <dbReference type="NCBI Taxonomy" id="67324"/>
    <lineage>
        <taxon>Bacteria</taxon>
        <taxon>Bacillati</taxon>
        <taxon>Actinomycetota</taxon>
        <taxon>Actinomycetes</taxon>
        <taxon>Kitasatosporales</taxon>
        <taxon>Streptomycetaceae</taxon>
        <taxon>Streptomyces</taxon>
    </lineage>
</organism>
<accession>A0ABW6L550</accession>
<evidence type="ECO:0000259" key="1">
    <source>
        <dbReference type="Pfam" id="PF21780"/>
    </source>
</evidence>
<comment type="caution">
    <text evidence="2">The sequence shown here is derived from an EMBL/GenBank/DDBJ whole genome shotgun (WGS) entry which is preliminary data.</text>
</comment>
<reference evidence="2 3" key="1">
    <citation type="submission" date="2024-10" db="EMBL/GenBank/DDBJ databases">
        <title>The Natural Products Discovery Center: Release of the First 8490 Sequenced Strains for Exploring Actinobacteria Biosynthetic Diversity.</title>
        <authorList>
            <person name="Kalkreuter E."/>
            <person name="Kautsar S.A."/>
            <person name="Yang D."/>
            <person name="Bader C.D."/>
            <person name="Teijaro C.N."/>
            <person name="Fluegel L."/>
            <person name="Davis C.M."/>
            <person name="Simpson J.R."/>
            <person name="Lauterbach L."/>
            <person name="Steele A.D."/>
            <person name="Gui C."/>
            <person name="Meng S."/>
            <person name="Li G."/>
            <person name="Viehrig K."/>
            <person name="Ye F."/>
            <person name="Su P."/>
            <person name="Kiefer A.F."/>
            <person name="Nichols A."/>
            <person name="Cepeda A.J."/>
            <person name="Yan W."/>
            <person name="Fan B."/>
            <person name="Jiang Y."/>
            <person name="Adhikari A."/>
            <person name="Zheng C.-J."/>
            <person name="Schuster L."/>
            <person name="Cowan T.M."/>
            <person name="Smanski M.J."/>
            <person name="Chevrette M.G."/>
            <person name="De Carvalho L.P.S."/>
            <person name="Shen B."/>
        </authorList>
    </citation>
    <scope>NUCLEOTIDE SEQUENCE [LARGE SCALE GENOMIC DNA]</scope>
    <source>
        <strain evidence="2 3">NPDC007066</strain>
    </source>
</reference>
<proteinExistence type="predicted"/>
<evidence type="ECO:0000313" key="3">
    <source>
        <dbReference type="Proteomes" id="UP001601288"/>
    </source>
</evidence>
<evidence type="ECO:0000313" key="2">
    <source>
        <dbReference type="EMBL" id="MFE9223046.1"/>
    </source>
</evidence>
<dbReference type="Proteomes" id="UP001601288">
    <property type="component" value="Unassembled WGS sequence"/>
</dbReference>
<protein>
    <submittedName>
        <fullName evidence="2">DUF6875 domain-containing protein</fullName>
    </submittedName>
</protein>
<gene>
    <name evidence="2" type="ORF">ACFYM3_00120</name>
</gene>
<sequence>MQGTSASACAHFLMVPSEGKSTIMSIDVLAVDVGKALDSVDEWLNSYIIQPHEQLGRPGAVCPFVAPARRVHAVETAVRLVGPVASLSLIKEVIRCGLDEFEQLDWRTSNPTLRSLLIVLPDLPPDAFVLLDEAHAQVKTESVERGLMIGQFHPDCDEPAARNPAFKVSRSPVPLVAVRAMAVHDILFLGERADWFAEYHRRFGERYRSRPHGIAPLLTTLYHKALTLHGPGGTPDDRRTTG</sequence>
<dbReference type="RefSeq" id="WP_358283460.1">
    <property type="nucleotide sequence ID" value="NZ_JBEYGJ010000016.1"/>
</dbReference>
<dbReference type="Pfam" id="PF21780">
    <property type="entry name" value="DUF6875"/>
    <property type="match status" value="1"/>
</dbReference>
<dbReference type="InterPro" id="IPR049240">
    <property type="entry name" value="DUF6875"/>
</dbReference>
<keyword evidence="3" id="KW-1185">Reference proteome</keyword>
<feature type="domain" description="DUF6875" evidence="1">
    <location>
        <begin position="38"/>
        <end position="209"/>
    </location>
</feature>
<dbReference type="EMBL" id="JBIAFP010000001">
    <property type="protein sequence ID" value="MFE9223046.1"/>
    <property type="molecule type" value="Genomic_DNA"/>
</dbReference>